<keyword evidence="6 12" id="KW-0732">Signal</keyword>
<evidence type="ECO:0000256" key="11">
    <source>
        <dbReference type="PROSITE-ProRule" id="PRU00076"/>
    </source>
</evidence>
<keyword evidence="3" id="KW-0964">Secreted</keyword>
<dbReference type="Pfam" id="PF22914">
    <property type="entry name" value="Fibulin_C"/>
    <property type="match status" value="1"/>
</dbReference>
<dbReference type="EMBL" id="CAJNOJ010000019">
    <property type="protein sequence ID" value="CAF0833363.1"/>
    <property type="molecule type" value="Genomic_DNA"/>
</dbReference>
<comment type="subcellular location">
    <subcellularLocation>
        <location evidence="1">Secreted</location>
        <location evidence="1">Extracellular space</location>
        <location evidence="1">Extracellular matrix</location>
    </subcellularLocation>
</comment>
<dbReference type="GO" id="GO:0005576">
    <property type="term" value="C:extracellular region"/>
    <property type="evidence" value="ECO:0007669"/>
    <property type="project" value="InterPro"/>
</dbReference>
<dbReference type="Pfam" id="PF07645">
    <property type="entry name" value="EGF_CA"/>
    <property type="match status" value="9"/>
</dbReference>
<dbReference type="GO" id="GO:0005509">
    <property type="term" value="F:calcium ion binding"/>
    <property type="evidence" value="ECO:0007669"/>
    <property type="project" value="InterPro"/>
</dbReference>
<dbReference type="PANTHER" id="PTHR47333:SF4">
    <property type="entry name" value="EGF-LIKE DOMAIN-CONTAINING PROTEIN"/>
    <property type="match status" value="1"/>
</dbReference>
<dbReference type="PANTHER" id="PTHR47333">
    <property type="entry name" value="VON WILLEBRAND FACTOR C AND EGF DOMAIN-CONTAINING PROTEIN"/>
    <property type="match status" value="1"/>
</dbReference>
<evidence type="ECO:0000259" key="14">
    <source>
        <dbReference type="PROSITE" id="PS50026"/>
    </source>
</evidence>
<feature type="signal peptide" evidence="12">
    <location>
        <begin position="1"/>
        <end position="24"/>
    </location>
</feature>
<name>A0A813USS7_ADIRI</name>
<feature type="domain" description="EGF-like" evidence="14">
    <location>
        <begin position="489"/>
        <end position="528"/>
    </location>
</feature>
<proteinExistence type="inferred from homology"/>
<dbReference type="CDD" id="cd00054">
    <property type="entry name" value="EGF_CA"/>
    <property type="match status" value="7"/>
</dbReference>
<dbReference type="PROSITE" id="PS01187">
    <property type="entry name" value="EGF_CA"/>
    <property type="match status" value="3"/>
</dbReference>
<evidence type="ECO:0000256" key="1">
    <source>
        <dbReference type="ARBA" id="ARBA00004498"/>
    </source>
</evidence>
<evidence type="ECO:0000313" key="15">
    <source>
        <dbReference type="EMBL" id="CAF0833363.1"/>
    </source>
</evidence>
<dbReference type="PROSITE" id="PS50026">
    <property type="entry name" value="EGF_3"/>
    <property type="match status" value="4"/>
</dbReference>
<dbReference type="PROSITE" id="PS01177">
    <property type="entry name" value="ANAPHYLATOXIN_1"/>
    <property type="match status" value="1"/>
</dbReference>
<evidence type="ECO:0000256" key="10">
    <source>
        <dbReference type="ARBA" id="ARBA00023180"/>
    </source>
</evidence>
<accession>A0A813USS7</accession>
<dbReference type="SMART" id="SM00179">
    <property type="entry name" value="EGF_CA"/>
    <property type="match status" value="9"/>
</dbReference>
<keyword evidence="9" id="KW-1015">Disulfide bond</keyword>
<feature type="chain" id="PRO_5033021586" description="Fibulin-1" evidence="12">
    <location>
        <begin position="25"/>
        <end position="710"/>
    </location>
</feature>
<dbReference type="InterPro" id="IPR055088">
    <property type="entry name" value="Fibulin_C"/>
</dbReference>
<evidence type="ECO:0000256" key="7">
    <source>
        <dbReference type="ARBA" id="ARBA00022737"/>
    </source>
</evidence>
<evidence type="ECO:0000313" key="16">
    <source>
        <dbReference type="Proteomes" id="UP000663852"/>
    </source>
</evidence>
<feature type="domain" description="Anaphylatoxin-like" evidence="13">
    <location>
        <begin position="112"/>
        <end position="144"/>
    </location>
</feature>
<dbReference type="FunFam" id="2.10.25.10:FF:000010">
    <property type="entry name" value="Pro-epidermal growth factor"/>
    <property type="match status" value="1"/>
</dbReference>
<dbReference type="InterPro" id="IPR001881">
    <property type="entry name" value="EGF-like_Ca-bd_dom"/>
</dbReference>
<dbReference type="FunFam" id="2.10.25.10:FF:000038">
    <property type="entry name" value="Fibrillin 2"/>
    <property type="match status" value="2"/>
</dbReference>
<dbReference type="SUPFAM" id="SSF57196">
    <property type="entry name" value="EGF/Laminin"/>
    <property type="match status" value="2"/>
</dbReference>
<evidence type="ECO:0008006" key="17">
    <source>
        <dbReference type="Google" id="ProtNLM"/>
    </source>
</evidence>
<dbReference type="GO" id="GO:0071944">
    <property type="term" value="C:cell periphery"/>
    <property type="evidence" value="ECO:0007669"/>
    <property type="project" value="UniProtKB-ARBA"/>
</dbReference>
<comment type="caution">
    <text evidence="11">Lacks conserved residue(s) required for the propagation of feature annotation.</text>
</comment>
<keyword evidence="7" id="KW-0677">Repeat</keyword>
<evidence type="ECO:0000259" key="13">
    <source>
        <dbReference type="PROSITE" id="PS01178"/>
    </source>
</evidence>
<dbReference type="InterPro" id="IPR000152">
    <property type="entry name" value="EGF-type_Asp/Asn_hydroxyl_site"/>
</dbReference>
<dbReference type="PROSITE" id="PS01186">
    <property type="entry name" value="EGF_2"/>
    <property type="match status" value="3"/>
</dbReference>
<dbReference type="PROSITE" id="PS01178">
    <property type="entry name" value="ANAPHYLATOXIN_2"/>
    <property type="match status" value="1"/>
</dbReference>
<dbReference type="FunFam" id="2.10.25.10:FF:000139">
    <property type="entry name" value="Fibulin-1"/>
    <property type="match status" value="1"/>
</dbReference>
<dbReference type="Proteomes" id="UP000663852">
    <property type="component" value="Unassembled WGS sequence"/>
</dbReference>
<reference evidence="15" key="1">
    <citation type="submission" date="2021-02" db="EMBL/GenBank/DDBJ databases">
        <authorList>
            <person name="Nowell W R."/>
        </authorList>
    </citation>
    <scope>NUCLEOTIDE SEQUENCE</scope>
</reference>
<evidence type="ECO:0000256" key="2">
    <source>
        <dbReference type="ARBA" id="ARBA00006127"/>
    </source>
</evidence>
<evidence type="ECO:0000256" key="3">
    <source>
        <dbReference type="ARBA" id="ARBA00022525"/>
    </source>
</evidence>
<dbReference type="PROSITE" id="PS00010">
    <property type="entry name" value="ASX_HYDROXYL"/>
    <property type="match status" value="4"/>
</dbReference>
<evidence type="ECO:0000256" key="9">
    <source>
        <dbReference type="ARBA" id="ARBA00023157"/>
    </source>
</evidence>
<feature type="domain" description="EGF-like" evidence="14">
    <location>
        <begin position="448"/>
        <end position="488"/>
    </location>
</feature>
<dbReference type="InterPro" id="IPR049883">
    <property type="entry name" value="NOTCH1_EGF-like"/>
</dbReference>
<keyword evidence="4" id="KW-0272">Extracellular matrix</keyword>
<comment type="similarity">
    <text evidence="2">Belongs to the fibulin family.</text>
</comment>
<keyword evidence="10" id="KW-0325">Glycoprotein</keyword>
<evidence type="ECO:0000256" key="4">
    <source>
        <dbReference type="ARBA" id="ARBA00022530"/>
    </source>
</evidence>
<feature type="domain" description="EGF-like" evidence="14">
    <location>
        <begin position="364"/>
        <end position="402"/>
    </location>
</feature>
<dbReference type="FunFam" id="2.10.25.10:FF:000068">
    <property type="entry name" value="Latent transforming growth factor beta binding protein 3"/>
    <property type="match status" value="1"/>
</dbReference>
<evidence type="ECO:0000256" key="12">
    <source>
        <dbReference type="SAM" id="SignalP"/>
    </source>
</evidence>
<keyword evidence="8" id="KW-0106">Calcium</keyword>
<comment type="caution">
    <text evidence="15">The sequence shown here is derived from an EMBL/GenBank/DDBJ whole genome shotgun (WGS) entry which is preliminary data.</text>
</comment>
<feature type="domain" description="EGF-like" evidence="14">
    <location>
        <begin position="405"/>
        <end position="447"/>
    </location>
</feature>
<protein>
    <recommendedName>
        <fullName evidence="17">Fibulin-1</fullName>
    </recommendedName>
</protein>
<evidence type="ECO:0000256" key="8">
    <source>
        <dbReference type="ARBA" id="ARBA00022837"/>
    </source>
</evidence>
<dbReference type="SMART" id="SM00181">
    <property type="entry name" value="EGF"/>
    <property type="match status" value="9"/>
</dbReference>
<dbReference type="InterPro" id="IPR000020">
    <property type="entry name" value="Anaphylatoxin/fibulin"/>
</dbReference>
<keyword evidence="5 11" id="KW-0245">EGF-like domain</keyword>
<sequence length="710" mass="80249">MELFSKIIIAFVGYFALCISISDAFRNNIDECCQTGRTQAESTRTCTLTLQSLITENHTNHSANCRFLAHICCLSNLRQFFCDEGLKTALRLLPCNETKLEAKDTYQMCCKCCELGVRAGRDLEDCEPVNVLDERCSEQFTSCCKKAKSLNCDTGFEMGDNGRCHDVNECLSSPCAKTMKCENTPGSYRCVEGCDPGYTWSLKQGECRDIDECALHKHNCSYGHRCENMPGSFRCIRERNCGTGYQVDPITQTCIDIDECEQDIDECRPGYICKNVPGTYKCIPQNCTFGEKFNAFFGRCEKVQCQPGYNVTLFGKCIDINECALKPGPCKLGERCDNTPGSYKCVQTFACANGLEMKELQCLDIDECAIGNHTCLPPATCKNTYGSFYCQCPPGFIFKYGACVDDDECGRGHSICPTNSFCRNTPGSYACDCVAGYKMLAERAFCEDIDECQTSPDTCEQKCINVQGSYYCLCKEGYRLNGDKRTCRDLDECSMIANLCQYHCVNTPGSYKCICPSGFSLERGRQCQDVDECQLGTHNCRAEDVCVNLRGGYRCYHVDCPNGYERQGNSRCQLSARWCNDHQNDVNQRCTVSKPVKIVYSFIALPAKIRIPTEIFRIRNSQLTMSQHAEFDLRLINSRDPFTNITHTSFEHFQLKRYPPHNAHLMVVKELNALQEIELSIEMKIYTNNMLNSISIMKILIYVSQYDFYP</sequence>
<dbReference type="InterPro" id="IPR052080">
    <property type="entry name" value="vWF_C/EGF_Fibrillin"/>
</dbReference>
<gene>
    <name evidence="15" type="ORF">EDS130_LOCUS6454</name>
</gene>
<evidence type="ECO:0000256" key="6">
    <source>
        <dbReference type="ARBA" id="ARBA00022729"/>
    </source>
</evidence>
<dbReference type="InterPro" id="IPR000742">
    <property type="entry name" value="EGF"/>
</dbReference>
<dbReference type="SUPFAM" id="SSF57184">
    <property type="entry name" value="Growth factor receptor domain"/>
    <property type="match status" value="2"/>
</dbReference>
<dbReference type="Gene3D" id="2.10.25.10">
    <property type="entry name" value="Laminin"/>
    <property type="match status" value="9"/>
</dbReference>
<organism evidence="15 16">
    <name type="scientific">Adineta ricciae</name>
    <name type="common">Rotifer</name>
    <dbReference type="NCBI Taxonomy" id="249248"/>
    <lineage>
        <taxon>Eukaryota</taxon>
        <taxon>Metazoa</taxon>
        <taxon>Spiralia</taxon>
        <taxon>Gnathifera</taxon>
        <taxon>Rotifera</taxon>
        <taxon>Eurotatoria</taxon>
        <taxon>Bdelloidea</taxon>
        <taxon>Adinetida</taxon>
        <taxon>Adinetidae</taxon>
        <taxon>Adineta</taxon>
    </lineage>
</organism>
<dbReference type="AlphaFoldDB" id="A0A813USS7"/>
<dbReference type="InterPro" id="IPR018097">
    <property type="entry name" value="EGF_Ca-bd_CS"/>
</dbReference>
<dbReference type="InterPro" id="IPR009030">
    <property type="entry name" value="Growth_fac_rcpt_cys_sf"/>
</dbReference>
<dbReference type="FunFam" id="2.10.25.10:FF:000005">
    <property type="entry name" value="Fibrillin 2"/>
    <property type="match status" value="1"/>
</dbReference>
<dbReference type="OrthoDB" id="10022113at2759"/>
<evidence type="ECO:0000256" key="5">
    <source>
        <dbReference type="ARBA" id="ARBA00022536"/>
    </source>
</evidence>